<dbReference type="Pfam" id="PF23617">
    <property type="entry name" value="EF-hand_15"/>
    <property type="match status" value="1"/>
</dbReference>
<evidence type="ECO:0000256" key="1">
    <source>
        <dbReference type="ARBA" id="ARBA00023224"/>
    </source>
</evidence>
<proteinExistence type="predicted"/>
<keyword evidence="2" id="KW-0443">Lipid metabolism</keyword>
<organism evidence="6 7">
    <name type="scientific">Diaporthe australafricana</name>
    <dbReference type="NCBI Taxonomy" id="127596"/>
    <lineage>
        <taxon>Eukaryota</taxon>
        <taxon>Fungi</taxon>
        <taxon>Dikarya</taxon>
        <taxon>Ascomycota</taxon>
        <taxon>Pezizomycotina</taxon>
        <taxon>Sordariomycetes</taxon>
        <taxon>Sordariomycetidae</taxon>
        <taxon>Diaporthales</taxon>
        <taxon>Diaporthaceae</taxon>
        <taxon>Diaporthe</taxon>
    </lineage>
</organism>
<dbReference type="SMART" id="SM00239">
    <property type="entry name" value="C2"/>
    <property type="match status" value="1"/>
</dbReference>
<evidence type="ECO:0000313" key="7">
    <source>
        <dbReference type="Proteomes" id="UP001583177"/>
    </source>
</evidence>
<feature type="compositionally biased region" description="Low complexity" evidence="3">
    <location>
        <begin position="233"/>
        <end position="242"/>
    </location>
</feature>
<feature type="compositionally biased region" description="Low complexity" evidence="3">
    <location>
        <begin position="265"/>
        <end position="281"/>
    </location>
</feature>
<feature type="domain" description="C2" evidence="4">
    <location>
        <begin position="534"/>
        <end position="691"/>
    </location>
</feature>
<dbReference type="EMBL" id="JAWRVE010000033">
    <property type="protein sequence ID" value="KAL1871356.1"/>
    <property type="molecule type" value="Genomic_DNA"/>
</dbReference>
<dbReference type="PROSITE" id="PS50007">
    <property type="entry name" value="PIPLC_X_DOMAIN"/>
    <property type="match status" value="1"/>
</dbReference>
<evidence type="ECO:0000259" key="5">
    <source>
        <dbReference type="PROSITE" id="PS50008"/>
    </source>
</evidence>
<evidence type="ECO:0000259" key="4">
    <source>
        <dbReference type="PROSITE" id="PS50004"/>
    </source>
</evidence>
<dbReference type="Gene3D" id="2.60.40.150">
    <property type="entry name" value="C2 domain"/>
    <property type="match status" value="1"/>
</dbReference>
<sequence length="710" mass="78437">MTEEASQLPPPKDAVHQAGGGVSGEEHHGHIKTVSSPILRYLTNVFNCHADDNKSWHTAQAATFIRCTQAGDPDSSHEGLPATLAEKVQLDFNDFLHYMTSDASNIVGPCRTSDQDLTYPLSSYFISSSHNTYLTGNQLYSESSTEAFKNVLLRGCRCVEIDVWDGDETDSEYSSSDLEDDDPKKAELYAKRRQTVEKAKKKLPKSILSKLEKTSLGKKLDKYVDKKTEHKAASPASASTPAGKEAKPVAKEDVKSPSPDVKSPASDTKSSSDVKSTPSAPLQKVPSLPVAATEPRVLHGYTLTKEVSFRDVCMAIRDHAFAVTDLPLIVSLEVHAGALQQEIMVQIMEQVWKGLLIQPPDKDCGVLPPPGDFRRKILVKVKYAPPGADTAAISDEDAGPVDPAAAEKKKKKKPSKIIHPLSDLGIYTRGVSFKSLKQPEATMPTHIFSLAEKTVAELHEKEAMQLFDHNRKYMMRAYPSGLRIGSSNLDPASFWRKGIQIVALNWQNWDEGMMLNEGMFAGTGGYVLKPEGYRCSKPGQDAEPQPVVTHRTLDLEVKLFAGQNLPLPLDETSAKSFNPYVKLELHVEENGERHGHLGHEGEEARARAASTDEDKEGQYKARSKTIKGTCDPDFKGETLELKGIPGVVEELSFVRFIIRDDESFRRDDLASWACVRLDRLRTGYRFVHLLDANGQETDGVLLVKVTKKVY</sequence>
<name>A0ABR3X5Z6_9PEZI</name>
<keyword evidence="1" id="KW-0807">Transducer</keyword>
<dbReference type="InterPro" id="IPR001192">
    <property type="entry name" value="PI-PLC_fam"/>
</dbReference>
<evidence type="ECO:0000256" key="3">
    <source>
        <dbReference type="SAM" id="MobiDB-lite"/>
    </source>
</evidence>
<evidence type="ECO:0000313" key="6">
    <source>
        <dbReference type="EMBL" id="KAL1871356.1"/>
    </source>
</evidence>
<dbReference type="PANTHER" id="PTHR10336:SF82">
    <property type="entry name" value="PHOSPHOINOSITIDE PHOSPHOLIPASE C"/>
    <property type="match status" value="1"/>
</dbReference>
<dbReference type="SUPFAM" id="SSF51695">
    <property type="entry name" value="PLC-like phosphodiesterases"/>
    <property type="match status" value="1"/>
</dbReference>
<keyword evidence="2" id="KW-0442">Lipid degradation</keyword>
<dbReference type="PANTHER" id="PTHR10336">
    <property type="entry name" value="PHOSPHOINOSITIDE-SPECIFIC PHOSPHOLIPASE C FAMILY PROTEIN"/>
    <property type="match status" value="1"/>
</dbReference>
<dbReference type="InterPro" id="IPR056584">
    <property type="entry name" value="EF-hand_15"/>
</dbReference>
<dbReference type="InterPro" id="IPR000008">
    <property type="entry name" value="C2_dom"/>
</dbReference>
<feature type="region of interest" description="Disordered" evidence="3">
    <location>
        <begin position="226"/>
        <end position="288"/>
    </location>
</feature>
<dbReference type="PRINTS" id="PR00390">
    <property type="entry name" value="PHPHLIPASEC"/>
</dbReference>
<dbReference type="InterPro" id="IPR035892">
    <property type="entry name" value="C2_domain_sf"/>
</dbReference>
<dbReference type="Pfam" id="PF00388">
    <property type="entry name" value="PI-PLC-X"/>
    <property type="match status" value="1"/>
</dbReference>
<feature type="compositionally biased region" description="Basic and acidic residues" evidence="3">
    <location>
        <begin position="244"/>
        <end position="255"/>
    </location>
</feature>
<dbReference type="CDD" id="cd08598">
    <property type="entry name" value="PI-PLC1c_yeast"/>
    <property type="match status" value="1"/>
</dbReference>
<gene>
    <name evidence="6" type="ORF">Daus18300_004722</name>
</gene>
<accession>A0ABR3X5Z6</accession>
<keyword evidence="2" id="KW-0378">Hydrolase</keyword>
<dbReference type="InterPro" id="IPR017946">
    <property type="entry name" value="PLC-like_Pdiesterase_TIM-brl"/>
</dbReference>
<comment type="caution">
    <text evidence="6">The sequence shown here is derived from an EMBL/GenBank/DDBJ whole genome shotgun (WGS) entry which is preliminary data.</text>
</comment>
<dbReference type="SMART" id="SM00149">
    <property type="entry name" value="PLCYc"/>
    <property type="match status" value="1"/>
</dbReference>
<reference evidence="6 7" key="1">
    <citation type="journal article" date="2024" name="IMA Fungus">
        <title>IMA Genome - F19 : A genome assembly and annotation guide to empower mycologists, including annotated draft genome sequences of Ceratocystis pirilliformis, Diaporthe australafricana, Fusarium ophioides, Paecilomyces lecythidis, and Sporothrix stenoceras.</title>
        <authorList>
            <person name="Aylward J."/>
            <person name="Wilson A.M."/>
            <person name="Visagie C.M."/>
            <person name="Spraker J."/>
            <person name="Barnes I."/>
            <person name="Buitendag C."/>
            <person name="Ceriani C."/>
            <person name="Del Mar Angel L."/>
            <person name="du Plessis D."/>
            <person name="Fuchs T."/>
            <person name="Gasser K."/>
            <person name="Kramer D."/>
            <person name="Li W."/>
            <person name="Munsamy K."/>
            <person name="Piso A."/>
            <person name="Price J.L."/>
            <person name="Sonnekus B."/>
            <person name="Thomas C."/>
            <person name="van der Nest A."/>
            <person name="van Dijk A."/>
            <person name="van Heerden A."/>
            <person name="van Vuuren N."/>
            <person name="Yilmaz N."/>
            <person name="Duong T.A."/>
            <person name="van der Merwe N.A."/>
            <person name="Wingfield M.J."/>
            <person name="Wingfield B.D."/>
        </authorList>
    </citation>
    <scope>NUCLEOTIDE SEQUENCE [LARGE SCALE GENOMIC DNA]</scope>
    <source>
        <strain evidence="6 7">CMW 18300</strain>
    </source>
</reference>
<dbReference type="CDD" id="cd00275">
    <property type="entry name" value="C2_PLC_like"/>
    <property type="match status" value="1"/>
</dbReference>
<keyword evidence="7" id="KW-1185">Reference proteome</keyword>
<feature type="region of interest" description="Disordered" evidence="3">
    <location>
        <begin position="1"/>
        <end position="28"/>
    </location>
</feature>
<dbReference type="Pfam" id="PF00168">
    <property type="entry name" value="C2"/>
    <property type="match status" value="1"/>
</dbReference>
<dbReference type="InterPro" id="IPR001711">
    <property type="entry name" value="PLipase_C_Pinositol-sp_Y"/>
</dbReference>
<evidence type="ECO:0000256" key="2">
    <source>
        <dbReference type="RuleBase" id="RU361133"/>
    </source>
</evidence>
<dbReference type="Proteomes" id="UP001583177">
    <property type="component" value="Unassembled WGS sequence"/>
</dbReference>
<dbReference type="SMART" id="SM00148">
    <property type="entry name" value="PLCXc"/>
    <property type="match status" value="1"/>
</dbReference>
<dbReference type="SUPFAM" id="SSF49562">
    <property type="entry name" value="C2 domain (Calcium/lipid-binding domain, CaLB)"/>
    <property type="match status" value="1"/>
</dbReference>
<feature type="domain" description="PI-PLC Y-box" evidence="5">
    <location>
        <begin position="421"/>
        <end position="534"/>
    </location>
</feature>
<protein>
    <recommendedName>
        <fullName evidence="2">Phosphoinositide phospholipase C</fullName>
        <ecNumber evidence="2">3.1.4.11</ecNumber>
    </recommendedName>
</protein>
<dbReference type="PROSITE" id="PS50004">
    <property type="entry name" value="C2"/>
    <property type="match status" value="1"/>
</dbReference>
<feature type="region of interest" description="Disordered" evidence="3">
    <location>
        <begin position="391"/>
        <end position="415"/>
    </location>
</feature>
<dbReference type="EC" id="3.1.4.11" evidence="2"/>
<dbReference type="PROSITE" id="PS50008">
    <property type="entry name" value="PIPLC_Y_DOMAIN"/>
    <property type="match status" value="1"/>
</dbReference>
<dbReference type="InterPro" id="IPR000909">
    <property type="entry name" value="PLipase_C_PInositol-sp_X_dom"/>
</dbReference>
<dbReference type="Pfam" id="PF00387">
    <property type="entry name" value="PI-PLC-Y"/>
    <property type="match status" value="1"/>
</dbReference>
<comment type="catalytic activity">
    <reaction evidence="2">
        <text>a 1,2-diacyl-sn-glycero-3-phospho-(1D-myo-inositol-4,5-bisphosphate) + H2O = 1D-myo-inositol 1,4,5-trisphosphate + a 1,2-diacyl-sn-glycerol + H(+)</text>
        <dbReference type="Rhea" id="RHEA:33179"/>
        <dbReference type="ChEBI" id="CHEBI:15377"/>
        <dbReference type="ChEBI" id="CHEBI:15378"/>
        <dbReference type="ChEBI" id="CHEBI:17815"/>
        <dbReference type="ChEBI" id="CHEBI:58456"/>
        <dbReference type="ChEBI" id="CHEBI:203600"/>
        <dbReference type="EC" id="3.1.4.11"/>
    </reaction>
</comment>
<dbReference type="Gene3D" id="3.20.20.190">
    <property type="entry name" value="Phosphatidylinositol (PI) phosphodiesterase"/>
    <property type="match status" value="2"/>
</dbReference>